<organism evidence="2 3">
    <name type="scientific">Micromonas commoda (strain RCC299 / NOUM17 / CCMP2709)</name>
    <name type="common">Picoplanktonic green alga</name>
    <dbReference type="NCBI Taxonomy" id="296587"/>
    <lineage>
        <taxon>Eukaryota</taxon>
        <taxon>Viridiplantae</taxon>
        <taxon>Chlorophyta</taxon>
        <taxon>Mamiellophyceae</taxon>
        <taxon>Mamiellales</taxon>
        <taxon>Mamiellaceae</taxon>
        <taxon>Micromonas</taxon>
    </lineage>
</organism>
<dbReference type="Proteomes" id="UP000002009">
    <property type="component" value="Chromosome 3"/>
</dbReference>
<dbReference type="RefSeq" id="XP_002500372.1">
    <property type="nucleotide sequence ID" value="XM_002500326.1"/>
</dbReference>
<dbReference type="EMBL" id="CP001324">
    <property type="protein sequence ID" value="ACO61630.1"/>
    <property type="molecule type" value="Genomic_DNA"/>
</dbReference>
<dbReference type="KEGG" id="mis:MICPUN_56668"/>
<dbReference type="InterPro" id="IPR035917">
    <property type="entry name" value="YjbQ-like_sf"/>
</dbReference>
<name>C1E0X2_MICCC</name>
<reference evidence="2 3" key="1">
    <citation type="journal article" date="2009" name="Science">
        <title>Green evolution and dynamic adaptations revealed by genomes of the marine picoeukaryotes Micromonas.</title>
        <authorList>
            <person name="Worden A.Z."/>
            <person name="Lee J.H."/>
            <person name="Mock T."/>
            <person name="Rouze P."/>
            <person name="Simmons M.P."/>
            <person name="Aerts A.L."/>
            <person name="Allen A.E."/>
            <person name="Cuvelier M.L."/>
            <person name="Derelle E."/>
            <person name="Everett M.V."/>
            <person name="Foulon E."/>
            <person name="Grimwood J."/>
            <person name="Gundlach H."/>
            <person name="Henrissat B."/>
            <person name="Napoli C."/>
            <person name="McDonald S.M."/>
            <person name="Parker M.S."/>
            <person name="Rombauts S."/>
            <person name="Salamov A."/>
            <person name="Von Dassow P."/>
            <person name="Badger J.H."/>
            <person name="Coutinho P.M."/>
            <person name="Demir E."/>
            <person name="Dubchak I."/>
            <person name="Gentemann C."/>
            <person name="Eikrem W."/>
            <person name="Gready J.E."/>
            <person name="John U."/>
            <person name="Lanier W."/>
            <person name="Lindquist E.A."/>
            <person name="Lucas S."/>
            <person name="Mayer K.F."/>
            <person name="Moreau H."/>
            <person name="Not F."/>
            <person name="Otillar R."/>
            <person name="Panaud O."/>
            <person name="Pangilinan J."/>
            <person name="Paulsen I."/>
            <person name="Piegu B."/>
            <person name="Poliakov A."/>
            <person name="Robbens S."/>
            <person name="Schmutz J."/>
            <person name="Toulza E."/>
            <person name="Wyss T."/>
            <person name="Zelensky A."/>
            <person name="Zhou K."/>
            <person name="Armbrust E.V."/>
            <person name="Bhattacharya D."/>
            <person name="Goodenough U.W."/>
            <person name="Van de Peer Y."/>
            <person name="Grigoriev I.V."/>
        </authorList>
    </citation>
    <scope>NUCLEOTIDE SEQUENCE [LARGE SCALE GENOMIC DNA]</scope>
    <source>
        <strain evidence="3">RCC299 / NOUM17</strain>
    </source>
</reference>
<evidence type="ECO:0000313" key="2">
    <source>
        <dbReference type="EMBL" id="ACO61630.1"/>
    </source>
</evidence>
<keyword evidence="3" id="KW-1185">Reference proteome</keyword>
<dbReference type="Gene3D" id="2.60.120.460">
    <property type="entry name" value="YjbQ-like"/>
    <property type="match status" value="1"/>
</dbReference>
<accession>C1E0X2</accession>
<proteinExistence type="predicted"/>
<dbReference type="GeneID" id="8242009"/>
<dbReference type="SUPFAM" id="SSF111038">
    <property type="entry name" value="YjbQ-like"/>
    <property type="match status" value="1"/>
</dbReference>
<evidence type="ECO:0000313" key="3">
    <source>
        <dbReference type="Proteomes" id="UP000002009"/>
    </source>
</evidence>
<dbReference type="PANTHER" id="PTHR30615">
    <property type="entry name" value="UNCHARACTERIZED PROTEIN YJBQ-RELATED"/>
    <property type="match status" value="1"/>
</dbReference>
<dbReference type="Pfam" id="PF01894">
    <property type="entry name" value="YjbQ"/>
    <property type="match status" value="1"/>
</dbReference>
<protein>
    <recommendedName>
        <fullName evidence="4">Secondary thiamine-phosphate synthase enzyme</fullName>
    </recommendedName>
</protein>
<dbReference type="AlphaFoldDB" id="C1E0X2"/>
<sequence length="229" mass="25087">MCAPIRASYRRDNVVESVFEYTQLSLDTSLGISLHDITPQVRRAIRESGVTNGTVNVLSRHTTTAVTINEAEGRLMDDIRQYMLKLAPPGDPYLHNDIHLRDGPPDWPGGNDAWRAQEPRNAHSHLLSILIGNTLAVPVVDGELAIGTWQSLMLVELDGPRKRTVGVQVCGTRSGMGDKPKRIDTSESSSNAASKSYQKKASPVSDGYKDPMDALCEDDPSADECKVFD</sequence>
<feature type="region of interest" description="Disordered" evidence="1">
    <location>
        <begin position="170"/>
        <end position="229"/>
    </location>
</feature>
<dbReference type="eggNOG" id="KOG3267">
    <property type="taxonomic scope" value="Eukaryota"/>
</dbReference>
<dbReference type="PANTHER" id="PTHR30615:SF16">
    <property type="entry name" value="SECONDARY THIAMINE-PHOSPHATE SYNTHASE ENZYME"/>
    <property type="match status" value="1"/>
</dbReference>
<gene>
    <name evidence="2" type="ORF">MICPUN_56668</name>
</gene>
<dbReference type="InterPro" id="IPR001602">
    <property type="entry name" value="UPF0047_YjbQ-like"/>
</dbReference>
<feature type="compositionally biased region" description="Low complexity" evidence="1">
    <location>
        <begin position="186"/>
        <end position="202"/>
    </location>
</feature>
<dbReference type="InParanoid" id="C1E0X2"/>
<dbReference type="OMA" id="VLGQWQR"/>
<dbReference type="OrthoDB" id="10255963at2759"/>
<evidence type="ECO:0008006" key="4">
    <source>
        <dbReference type="Google" id="ProtNLM"/>
    </source>
</evidence>
<dbReference type="FunCoup" id="C1E0X2">
    <property type="interactions" value="201"/>
</dbReference>
<feature type="compositionally biased region" description="Basic and acidic residues" evidence="1">
    <location>
        <begin position="176"/>
        <end position="185"/>
    </location>
</feature>
<evidence type="ECO:0000256" key="1">
    <source>
        <dbReference type="SAM" id="MobiDB-lite"/>
    </source>
</evidence>